<sequence>MTTIAAPLMNFHIYEHRRKFLAQVFLLGGGSTVLEPISHYYDLRLYDDGIRLDWSIAERLHYRRITILNDCDTRLHGGEGKSIDQSWAANFFCEQVFRVNFWAQDSESTSIPANLAQVPGNPSPHPLYPRQEHSTVYIYPYIYILGGVIPSSTNSTTDPFPTTSLVQRFSLLTQTWSFAAPLPLPLNHLNAGVINGRIYILGGLTPSSGIWVASRATFVYDPPSDTWSRLNDIPAGLEVGAAAVAVRGNTMYLAGGLTSVDISQSSQPTVALFTAWNAGRQIFTSLPVMPAPRDHAGVGFLLDPGALYVLGGRAFGHNNVVDTTFVFEFRTGEWKEVANLPTARGGVASAMINNSIFVIGGEGNPAPNSNGVFSQNEGYDTATDTWKEYAPMDVPRHGTSAVAIGNRIYIPGGGVAEGVAPTSYFSYFEV</sequence>
<dbReference type="Gene3D" id="2.120.10.80">
    <property type="entry name" value="Kelch-type beta propeller"/>
    <property type="match status" value="2"/>
</dbReference>
<dbReference type="PANTHER" id="PTHR46375">
    <property type="entry name" value="KELCH REPEAT AND BTB DOMAIN-CONTAINING PROTEIN 13-RELATED"/>
    <property type="match status" value="1"/>
</dbReference>
<dbReference type="Pfam" id="PF01344">
    <property type="entry name" value="Kelch_1"/>
    <property type="match status" value="2"/>
</dbReference>
<dbReference type="InterPro" id="IPR052392">
    <property type="entry name" value="Kelch-BTB_domain-containing"/>
</dbReference>
<evidence type="ECO:0000313" key="1">
    <source>
        <dbReference type="EMBL" id="KAB8296162.1"/>
    </source>
</evidence>
<dbReference type="AlphaFoldDB" id="A0A5N6K217"/>
<dbReference type="Proteomes" id="UP000326757">
    <property type="component" value="Unassembled WGS sequence"/>
</dbReference>
<keyword evidence="2" id="KW-1185">Reference proteome</keyword>
<dbReference type="EMBL" id="VIGI01000009">
    <property type="protein sequence ID" value="KAB8296162.1"/>
    <property type="molecule type" value="Genomic_DNA"/>
</dbReference>
<dbReference type="OrthoDB" id="45365at2759"/>
<protein>
    <recommendedName>
        <fullName evidence="3">Galactose oxidase</fullName>
    </recommendedName>
</protein>
<dbReference type="Pfam" id="PF07646">
    <property type="entry name" value="Kelch_2"/>
    <property type="match status" value="1"/>
</dbReference>
<name>A0A5N6K217_MONLA</name>
<dbReference type="SMART" id="SM00612">
    <property type="entry name" value="Kelch"/>
    <property type="match status" value="4"/>
</dbReference>
<proteinExistence type="predicted"/>
<gene>
    <name evidence="1" type="ORF">EYC80_008947</name>
</gene>
<accession>A0A5N6K217</accession>
<dbReference type="InterPro" id="IPR006652">
    <property type="entry name" value="Kelch_1"/>
</dbReference>
<evidence type="ECO:0008006" key="3">
    <source>
        <dbReference type="Google" id="ProtNLM"/>
    </source>
</evidence>
<dbReference type="PANTHER" id="PTHR46375:SF3">
    <property type="entry name" value="KELCH REPEAT AND BTB DOMAIN-CONTAINING PROTEIN 13"/>
    <property type="match status" value="1"/>
</dbReference>
<evidence type="ECO:0000313" key="2">
    <source>
        <dbReference type="Proteomes" id="UP000326757"/>
    </source>
</evidence>
<dbReference type="InterPro" id="IPR011498">
    <property type="entry name" value="Kelch_2"/>
</dbReference>
<reference evidence="1 2" key="1">
    <citation type="submission" date="2019-06" db="EMBL/GenBank/DDBJ databases">
        <title>Genome Sequence of the Brown Rot Fungal Pathogen Monilinia laxa.</title>
        <authorList>
            <person name="De Miccolis Angelini R.M."/>
            <person name="Landi L."/>
            <person name="Abate D."/>
            <person name="Pollastro S."/>
            <person name="Romanazzi G."/>
            <person name="Faretra F."/>
        </authorList>
    </citation>
    <scope>NUCLEOTIDE SEQUENCE [LARGE SCALE GENOMIC DNA]</scope>
    <source>
        <strain evidence="1 2">Mlax316</strain>
    </source>
</reference>
<dbReference type="InterPro" id="IPR015915">
    <property type="entry name" value="Kelch-typ_b-propeller"/>
</dbReference>
<dbReference type="SUPFAM" id="SSF117281">
    <property type="entry name" value="Kelch motif"/>
    <property type="match status" value="2"/>
</dbReference>
<organism evidence="1 2">
    <name type="scientific">Monilinia laxa</name>
    <name type="common">Brown rot fungus</name>
    <name type="synonym">Sclerotinia laxa</name>
    <dbReference type="NCBI Taxonomy" id="61186"/>
    <lineage>
        <taxon>Eukaryota</taxon>
        <taxon>Fungi</taxon>
        <taxon>Dikarya</taxon>
        <taxon>Ascomycota</taxon>
        <taxon>Pezizomycotina</taxon>
        <taxon>Leotiomycetes</taxon>
        <taxon>Helotiales</taxon>
        <taxon>Sclerotiniaceae</taxon>
        <taxon>Monilinia</taxon>
    </lineage>
</organism>
<comment type="caution">
    <text evidence="1">The sequence shown here is derived from an EMBL/GenBank/DDBJ whole genome shotgun (WGS) entry which is preliminary data.</text>
</comment>